<accession>A0A0M9VSW0</accession>
<name>A0A0M9VSW0_ESCWE</name>
<dbReference type="OrthoDB" id="5595751at2759"/>
<feature type="domain" description="Tetrapyrrole biosynthesis uroporphyrinogen III synthase" evidence="1">
    <location>
        <begin position="35"/>
        <end position="306"/>
    </location>
</feature>
<evidence type="ECO:0000313" key="2">
    <source>
        <dbReference type="EMBL" id="KOS18143.1"/>
    </source>
</evidence>
<keyword evidence="3" id="KW-1185">Reference proteome</keyword>
<evidence type="ECO:0000259" key="1">
    <source>
        <dbReference type="Pfam" id="PF02602"/>
    </source>
</evidence>
<dbReference type="InterPro" id="IPR036108">
    <property type="entry name" value="4pyrrol_syn_uPrphyn_synt_sf"/>
</dbReference>
<dbReference type="Pfam" id="PF02602">
    <property type="entry name" value="HEM4"/>
    <property type="match status" value="1"/>
</dbReference>
<sequence length="320" mass="34592">MASSPTPRPPIPVLLLKTKSSPGDSYEELLSCEHEGRRFAPCFVPVLHHHFEEPGLERLRDLLRGRRIGTGRGCEFGGVIFTSQRAVEAFAHVVQEGPRDDDPQWPHLQDVPIYSVGPATTRAISAIPQRPPLQVFGSHTGNGEALANFILDHYAARQHHHQHHHQHDGAPALPPLLFPIGAQRRDVVPKTLTDASLPSDRRIPVAEEVVYGTGVMESFPADLAAALAAARASASRWVVVFSPTGCEALLRGMGVLDAATGRYMPGARDGRTFVATIGPTTREHLLSTFGFEPDVCAESPTPTGVVQGILAFEKGRGTES</sequence>
<dbReference type="GO" id="GO:0006780">
    <property type="term" value="P:uroporphyrinogen III biosynthetic process"/>
    <property type="evidence" value="ECO:0007669"/>
    <property type="project" value="InterPro"/>
</dbReference>
<dbReference type="FunFam" id="3.40.50.10090:FF:000011">
    <property type="entry name" value="Uroporphyrinogen-III synthase (UroS), putative"/>
    <property type="match status" value="1"/>
</dbReference>
<reference evidence="2 3" key="1">
    <citation type="submission" date="2015-07" db="EMBL/GenBank/DDBJ databases">
        <title>The genome of the fungus Escovopsis weberi, a specialized disease agent of ant agriculture.</title>
        <authorList>
            <person name="de Man T.J."/>
            <person name="Stajich J.E."/>
            <person name="Kubicek C.P."/>
            <person name="Chenthamara K."/>
            <person name="Atanasova L."/>
            <person name="Druzhinina I.S."/>
            <person name="Birnbaum S."/>
            <person name="Barribeau S.M."/>
            <person name="Teiling C."/>
            <person name="Suen G."/>
            <person name="Currie C."/>
            <person name="Gerardo N.M."/>
        </authorList>
    </citation>
    <scope>NUCLEOTIDE SEQUENCE [LARGE SCALE GENOMIC DNA]</scope>
</reference>
<dbReference type="EMBL" id="LGSR01000022">
    <property type="protein sequence ID" value="KOS18143.1"/>
    <property type="molecule type" value="Genomic_DNA"/>
</dbReference>
<dbReference type="SUPFAM" id="SSF69618">
    <property type="entry name" value="HemD-like"/>
    <property type="match status" value="1"/>
</dbReference>
<proteinExistence type="predicted"/>
<dbReference type="GO" id="GO:0004852">
    <property type="term" value="F:uroporphyrinogen-III synthase activity"/>
    <property type="evidence" value="ECO:0007669"/>
    <property type="project" value="InterPro"/>
</dbReference>
<dbReference type="PANTHER" id="PTHR12390:SF0">
    <property type="entry name" value="UROPORPHYRINOGEN-III SYNTHASE"/>
    <property type="match status" value="1"/>
</dbReference>
<organism evidence="2 3">
    <name type="scientific">Escovopsis weberi</name>
    <dbReference type="NCBI Taxonomy" id="150374"/>
    <lineage>
        <taxon>Eukaryota</taxon>
        <taxon>Fungi</taxon>
        <taxon>Dikarya</taxon>
        <taxon>Ascomycota</taxon>
        <taxon>Pezizomycotina</taxon>
        <taxon>Sordariomycetes</taxon>
        <taxon>Hypocreomycetidae</taxon>
        <taxon>Hypocreales</taxon>
        <taxon>Hypocreaceae</taxon>
        <taxon>Escovopsis</taxon>
    </lineage>
</organism>
<dbReference type="InterPro" id="IPR039793">
    <property type="entry name" value="UROS/Hem4"/>
</dbReference>
<dbReference type="InterPro" id="IPR003754">
    <property type="entry name" value="4pyrrol_synth_uPrphyn_synth"/>
</dbReference>
<dbReference type="GO" id="GO:0005829">
    <property type="term" value="C:cytosol"/>
    <property type="evidence" value="ECO:0007669"/>
    <property type="project" value="TreeGrafter"/>
</dbReference>
<dbReference type="STRING" id="150374.A0A0M9VSW0"/>
<dbReference type="Gene3D" id="3.40.50.10090">
    <property type="match status" value="2"/>
</dbReference>
<dbReference type="GO" id="GO:0006782">
    <property type="term" value="P:protoporphyrinogen IX biosynthetic process"/>
    <property type="evidence" value="ECO:0007669"/>
    <property type="project" value="UniProtKB-UniPathway"/>
</dbReference>
<dbReference type="Proteomes" id="UP000053831">
    <property type="component" value="Unassembled WGS sequence"/>
</dbReference>
<dbReference type="PANTHER" id="PTHR12390">
    <property type="entry name" value="UROPORPHYRINOGEN III SYNTHASE"/>
    <property type="match status" value="1"/>
</dbReference>
<gene>
    <name evidence="2" type="ORF">ESCO_002590</name>
</gene>
<protein>
    <submittedName>
        <fullName evidence="2">Uroporphyrinogen-III synthase</fullName>
    </submittedName>
</protein>
<comment type="caution">
    <text evidence="2">The sequence shown here is derived from an EMBL/GenBank/DDBJ whole genome shotgun (WGS) entry which is preliminary data.</text>
</comment>
<dbReference type="AlphaFoldDB" id="A0A0M9VSW0"/>
<evidence type="ECO:0000313" key="3">
    <source>
        <dbReference type="Proteomes" id="UP000053831"/>
    </source>
</evidence>
<dbReference type="CDD" id="cd06578">
    <property type="entry name" value="HemD"/>
    <property type="match status" value="1"/>
</dbReference>
<dbReference type="UniPathway" id="UPA00251">
    <property type="reaction ID" value="UER00320"/>
</dbReference>